<dbReference type="GO" id="GO:0005524">
    <property type="term" value="F:ATP binding"/>
    <property type="evidence" value="ECO:0007669"/>
    <property type="project" value="UniProtKB-KW"/>
</dbReference>
<dbReference type="Pfam" id="PF01695">
    <property type="entry name" value="IstB_IS21"/>
    <property type="match status" value="1"/>
</dbReference>
<protein>
    <submittedName>
        <fullName evidence="2">ATP-binding protein</fullName>
    </submittedName>
</protein>
<feature type="domain" description="IstB-like ATP-binding" evidence="1">
    <location>
        <begin position="3"/>
        <end position="57"/>
    </location>
</feature>
<accession>A0A9X4KLB6</accession>
<dbReference type="Gene3D" id="3.40.50.300">
    <property type="entry name" value="P-loop containing nucleotide triphosphate hydrolases"/>
    <property type="match status" value="1"/>
</dbReference>
<keyword evidence="2" id="KW-0547">Nucleotide-binding</keyword>
<keyword evidence="2" id="KW-0067">ATP-binding</keyword>
<organism evidence="2 3">
    <name type="scientific">Cohnella ginsengisoli</name>
    <dbReference type="NCBI Taxonomy" id="425004"/>
    <lineage>
        <taxon>Bacteria</taxon>
        <taxon>Bacillati</taxon>
        <taxon>Bacillota</taxon>
        <taxon>Bacilli</taxon>
        <taxon>Bacillales</taxon>
        <taxon>Paenibacillaceae</taxon>
        <taxon>Cohnella</taxon>
    </lineage>
</organism>
<dbReference type="Proteomes" id="UP001153387">
    <property type="component" value="Unassembled WGS sequence"/>
</dbReference>
<evidence type="ECO:0000313" key="2">
    <source>
        <dbReference type="EMBL" id="MDG0794005.1"/>
    </source>
</evidence>
<dbReference type="InterPro" id="IPR002611">
    <property type="entry name" value="IstB_ATP-bd"/>
</dbReference>
<dbReference type="AlphaFoldDB" id="A0A9X4KLB6"/>
<comment type="caution">
    <text evidence="2">The sequence shown here is derived from an EMBL/GenBank/DDBJ whole genome shotgun (WGS) entry which is preliminary data.</text>
</comment>
<proteinExistence type="predicted"/>
<keyword evidence="3" id="KW-1185">Reference proteome</keyword>
<dbReference type="EMBL" id="JAPDHZ010000006">
    <property type="protein sequence ID" value="MDG0794005.1"/>
    <property type="molecule type" value="Genomic_DNA"/>
</dbReference>
<evidence type="ECO:0000313" key="3">
    <source>
        <dbReference type="Proteomes" id="UP001153387"/>
    </source>
</evidence>
<dbReference type="InterPro" id="IPR027417">
    <property type="entry name" value="P-loop_NTPase"/>
</dbReference>
<name>A0A9X4KLB6_9BACL</name>
<sequence length="69" mass="7933">MFIKTELLIIDEIGYWTLDETASHFFFQIGSECYERGSIQLTSKKTFGAWGDIFGESYARSPPPALQHR</sequence>
<dbReference type="RefSeq" id="WP_277567781.1">
    <property type="nucleotide sequence ID" value="NZ_JAPDHZ010000006.1"/>
</dbReference>
<gene>
    <name evidence="2" type="ORF">OMP38_26660</name>
</gene>
<reference evidence="2 3" key="1">
    <citation type="submission" date="2022-10" db="EMBL/GenBank/DDBJ databases">
        <title>Comparative genomic analysis of Cohnella hashimotonis sp. nov., isolated from the International Space Station.</title>
        <authorList>
            <person name="Simpson A."/>
            <person name="Venkateswaran K."/>
        </authorList>
    </citation>
    <scope>NUCLEOTIDE SEQUENCE [LARGE SCALE GENOMIC DNA]</scope>
    <source>
        <strain evidence="2 3">DSM 18997</strain>
    </source>
</reference>
<evidence type="ECO:0000259" key="1">
    <source>
        <dbReference type="Pfam" id="PF01695"/>
    </source>
</evidence>